<feature type="domain" description="ZP" evidence="3">
    <location>
        <begin position="1"/>
        <end position="175"/>
    </location>
</feature>
<dbReference type="InterPro" id="IPR001507">
    <property type="entry name" value="ZP_dom"/>
</dbReference>
<dbReference type="EMBL" id="JASPKY010000519">
    <property type="protein sequence ID" value="KAK9694179.1"/>
    <property type="molecule type" value="Genomic_DNA"/>
</dbReference>
<evidence type="ECO:0000256" key="2">
    <source>
        <dbReference type="SAM" id="SignalP"/>
    </source>
</evidence>
<name>A0AAW1IWL2_POPJA</name>
<dbReference type="Gene3D" id="2.60.40.4100">
    <property type="entry name" value="Zona pellucida, ZP-C domain"/>
    <property type="match status" value="1"/>
</dbReference>
<keyword evidence="2" id="KW-0732">Signal</keyword>
<reference evidence="4 5" key="1">
    <citation type="journal article" date="2024" name="BMC Genomics">
        <title>De novo assembly and annotation of Popillia japonica's genome with initial clues to its potential as an invasive pest.</title>
        <authorList>
            <person name="Cucini C."/>
            <person name="Boschi S."/>
            <person name="Funari R."/>
            <person name="Cardaioli E."/>
            <person name="Iannotti N."/>
            <person name="Marturano G."/>
            <person name="Paoli F."/>
            <person name="Bruttini M."/>
            <person name="Carapelli A."/>
            <person name="Frati F."/>
            <person name="Nardi F."/>
        </authorList>
    </citation>
    <scope>NUCLEOTIDE SEQUENCE [LARGE SCALE GENOMIC DNA]</scope>
    <source>
        <strain evidence="4">DMR45628</strain>
    </source>
</reference>
<feature type="signal peptide" evidence="2">
    <location>
        <begin position="1"/>
        <end position="24"/>
    </location>
</feature>
<dbReference type="Pfam" id="PF00100">
    <property type="entry name" value="Zona_pellucida"/>
    <property type="match status" value="1"/>
</dbReference>
<proteinExistence type="predicted"/>
<organism evidence="4 5">
    <name type="scientific">Popillia japonica</name>
    <name type="common">Japanese beetle</name>
    <dbReference type="NCBI Taxonomy" id="7064"/>
    <lineage>
        <taxon>Eukaryota</taxon>
        <taxon>Metazoa</taxon>
        <taxon>Ecdysozoa</taxon>
        <taxon>Arthropoda</taxon>
        <taxon>Hexapoda</taxon>
        <taxon>Insecta</taxon>
        <taxon>Pterygota</taxon>
        <taxon>Neoptera</taxon>
        <taxon>Endopterygota</taxon>
        <taxon>Coleoptera</taxon>
        <taxon>Polyphaga</taxon>
        <taxon>Scarabaeiformia</taxon>
        <taxon>Scarabaeidae</taxon>
        <taxon>Rutelinae</taxon>
        <taxon>Popillia</taxon>
    </lineage>
</organism>
<evidence type="ECO:0000259" key="3">
    <source>
        <dbReference type="PROSITE" id="PS51034"/>
    </source>
</evidence>
<dbReference type="PANTHER" id="PTHR46560">
    <property type="entry name" value="CYPHER, ISOFORM B"/>
    <property type="match status" value="1"/>
</dbReference>
<dbReference type="Proteomes" id="UP001458880">
    <property type="component" value="Unassembled WGS sequence"/>
</dbReference>
<dbReference type="PANTHER" id="PTHR46560:SF6">
    <property type="entry name" value="ZYE"/>
    <property type="match status" value="1"/>
</dbReference>
<comment type="caution">
    <text evidence="4">The sequence shown here is derived from an EMBL/GenBank/DDBJ whole genome shotgun (WGS) entry which is preliminary data.</text>
</comment>
<dbReference type="InterPro" id="IPR042235">
    <property type="entry name" value="ZP-C_dom"/>
</dbReference>
<dbReference type="AlphaFoldDB" id="A0AAW1IWL2"/>
<accession>A0AAW1IWL2</accession>
<evidence type="ECO:0000256" key="1">
    <source>
        <dbReference type="ARBA" id="ARBA00023157"/>
    </source>
</evidence>
<dbReference type="InterPro" id="IPR055355">
    <property type="entry name" value="ZP-C"/>
</dbReference>
<evidence type="ECO:0000313" key="4">
    <source>
        <dbReference type="EMBL" id="KAK9694179.1"/>
    </source>
</evidence>
<dbReference type="PROSITE" id="PS51034">
    <property type="entry name" value="ZP_2"/>
    <property type="match status" value="1"/>
</dbReference>
<feature type="chain" id="PRO_5043968308" evidence="2">
    <location>
        <begin position="25"/>
        <end position="175"/>
    </location>
</feature>
<sequence length="175" mass="20327">MDFERMIFAFVNVFLLYSIDLIQGLNKETVHINSNNEISYISAPLTKMPLSSWIEVQKGIYPKISPINDEINIGESITLLIYFNDPSRKYDVSVSDCWAYDDEDYQKARNRLNLVNDAKGTKDWFKLNYPTESNLTSVLYSTFTSFKFPESDKDVVYLTCNIKVCFFRCGKEKDT</sequence>
<protein>
    <submittedName>
        <fullName evidence="4">Zona pellucida-like domain</fullName>
    </submittedName>
</protein>
<keyword evidence="5" id="KW-1185">Reference proteome</keyword>
<evidence type="ECO:0000313" key="5">
    <source>
        <dbReference type="Proteomes" id="UP001458880"/>
    </source>
</evidence>
<gene>
    <name evidence="4" type="ORF">QE152_g33720</name>
</gene>
<keyword evidence="1" id="KW-1015">Disulfide bond</keyword>